<name>A0A8J4R4S1_9ROSI</name>
<feature type="compositionally biased region" description="Basic and acidic residues" evidence="1">
    <location>
        <begin position="112"/>
        <end position="124"/>
    </location>
</feature>
<dbReference type="EMBL" id="JRKL02001338">
    <property type="protein sequence ID" value="KAF3964620.1"/>
    <property type="molecule type" value="Genomic_DNA"/>
</dbReference>
<evidence type="ECO:0000256" key="1">
    <source>
        <dbReference type="SAM" id="MobiDB-lite"/>
    </source>
</evidence>
<dbReference type="AlphaFoldDB" id="A0A8J4R4S1"/>
<comment type="caution">
    <text evidence="2">The sequence shown here is derived from an EMBL/GenBank/DDBJ whole genome shotgun (WGS) entry which is preliminary data.</text>
</comment>
<dbReference type="Proteomes" id="UP000737018">
    <property type="component" value="Unassembled WGS sequence"/>
</dbReference>
<accession>A0A8J4R4S1</accession>
<feature type="region of interest" description="Disordered" evidence="1">
    <location>
        <begin position="100"/>
        <end position="128"/>
    </location>
</feature>
<feature type="region of interest" description="Disordered" evidence="1">
    <location>
        <begin position="154"/>
        <end position="183"/>
    </location>
</feature>
<gene>
    <name evidence="2" type="ORF">CMV_011117</name>
</gene>
<evidence type="ECO:0000313" key="2">
    <source>
        <dbReference type="EMBL" id="KAF3964620.1"/>
    </source>
</evidence>
<organism evidence="2 3">
    <name type="scientific">Castanea mollissima</name>
    <name type="common">Chinese chestnut</name>
    <dbReference type="NCBI Taxonomy" id="60419"/>
    <lineage>
        <taxon>Eukaryota</taxon>
        <taxon>Viridiplantae</taxon>
        <taxon>Streptophyta</taxon>
        <taxon>Embryophyta</taxon>
        <taxon>Tracheophyta</taxon>
        <taxon>Spermatophyta</taxon>
        <taxon>Magnoliopsida</taxon>
        <taxon>eudicotyledons</taxon>
        <taxon>Gunneridae</taxon>
        <taxon>Pentapetalae</taxon>
        <taxon>rosids</taxon>
        <taxon>fabids</taxon>
        <taxon>Fagales</taxon>
        <taxon>Fagaceae</taxon>
        <taxon>Castanea</taxon>
    </lineage>
</organism>
<feature type="compositionally biased region" description="Basic and acidic residues" evidence="1">
    <location>
        <begin position="173"/>
        <end position="183"/>
    </location>
</feature>
<evidence type="ECO:0000313" key="3">
    <source>
        <dbReference type="Proteomes" id="UP000737018"/>
    </source>
</evidence>
<reference evidence="2" key="1">
    <citation type="submission" date="2020-03" db="EMBL/GenBank/DDBJ databases">
        <title>Castanea mollissima Vanexum genome sequencing.</title>
        <authorList>
            <person name="Staton M."/>
        </authorList>
    </citation>
    <scope>NUCLEOTIDE SEQUENCE</scope>
    <source>
        <tissue evidence="2">Leaf</tissue>
    </source>
</reference>
<feature type="region of interest" description="Disordered" evidence="1">
    <location>
        <begin position="1"/>
        <end position="26"/>
    </location>
</feature>
<protein>
    <submittedName>
        <fullName evidence="2">Uncharacterized protein</fullName>
    </submittedName>
</protein>
<dbReference type="OrthoDB" id="10660597at2759"/>
<feature type="compositionally biased region" description="Polar residues" evidence="1">
    <location>
        <begin position="1"/>
        <end position="21"/>
    </location>
</feature>
<keyword evidence="3" id="KW-1185">Reference proteome</keyword>
<proteinExistence type="predicted"/>
<sequence length="267" mass="28900">MVSSLQTIRNDSPAQAQTPTDVSPKRLELDNLDFQVKGEVGQLKPNHKASVKGKKVLARAKASQASSIGAAEREQSSCVMHSHCDGESSFVVHSHNEIEKPISNGDQATCDGEGRPRSSGESKPRGTSQLHFASMAWSKGGYKFGGNRSGNCRGDDSKNLCQPDAKQGLGKQQAKEGREVGRGEESMVGLLGGCAFDEREAVTVSGSYEQEYHEANSSIVCNVSGVRDRLGGQGEKTHTHPTTIYIQRSLLGFSHSQYNLIFRVHLR</sequence>